<dbReference type="PANTHER" id="PTHR46233">
    <property type="entry name" value="HYDROXYACYLGLUTATHIONE HYDROLASE GLOC"/>
    <property type="match status" value="1"/>
</dbReference>
<keyword evidence="3 7" id="KW-0378">Hydrolase</keyword>
<evidence type="ECO:0000259" key="6">
    <source>
        <dbReference type="SMART" id="SM00849"/>
    </source>
</evidence>
<name>A0A3E2BQR1_9BACT</name>
<comment type="caution">
    <text evidence="7">The sequence shown here is derived from an EMBL/GenBank/DDBJ whole genome shotgun (WGS) entry which is preliminary data.</text>
</comment>
<dbReference type="InterPro" id="IPR051453">
    <property type="entry name" value="MBL_Glyoxalase_II"/>
</dbReference>
<dbReference type="GO" id="GO:0016787">
    <property type="term" value="F:hydrolase activity"/>
    <property type="evidence" value="ECO:0007669"/>
    <property type="project" value="UniProtKB-KW"/>
</dbReference>
<dbReference type="Pfam" id="PF00753">
    <property type="entry name" value="Lactamase_B"/>
    <property type="match status" value="1"/>
</dbReference>
<accession>A0A3E2BQR1</accession>
<gene>
    <name evidence="7" type="ORF">OP8BY_0983</name>
</gene>
<dbReference type="InterPro" id="IPR001279">
    <property type="entry name" value="Metallo-B-lactamas"/>
</dbReference>
<evidence type="ECO:0000256" key="4">
    <source>
        <dbReference type="ARBA" id="ARBA00022833"/>
    </source>
</evidence>
<dbReference type="Proteomes" id="UP000257323">
    <property type="component" value="Unassembled WGS sequence"/>
</dbReference>
<proteinExistence type="predicted"/>
<dbReference type="SMART" id="SM00849">
    <property type="entry name" value="Lactamase_B"/>
    <property type="match status" value="1"/>
</dbReference>
<reference evidence="7 8" key="1">
    <citation type="submission" date="2018-08" db="EMBL/GenBank/DDBJ databases">
        <title>Genome analysis of the thermophilic bacterium of the candidate phylum Aminicenantes from deep subsurface aquifer revealed its physiology and ecological role.</title>
        <authorList>
            <person name="Kadnikov V.V."/>
            <person name="Mardanov A.V."/>
            <person name="Beletsky A.V."/>
            <person name="Karnachuk O.V."/>
            <person name="Ravin N.V."/>
        </authorList>
    </citation>
    <scope>NUCLEOTIDE SEQUENCE [LARGE SCALE GENOMIC DNA]</scope>
    <source>
        <strain evidence="7">BY38</strain>
    </source>
</reference>
<dbReference type="AlphaFoldDB" id="A0A3E2BQR1"/>
<evidence type="ECO:0000256" key="3">
    <source>
        <dbReference type="ARBA" id="ARBA00022801"/>
    </source>
</evidence>
<dbReference type="InterPro" id="IPR036866">
    <property type="entry name" value="RibonucZ/Hydroxyglut_hydro"/>
</dbReference>
<dbReference type="SUPFAM" id="SSF56281">
    <property type="entry name" value="Metallo-hydrolase/oxidoreductase"/>
    <property type="match status" value="1"/>
</dbReference>
<keyword evidence="2" id="KW-0479">Metal-binding</keyword>
<comment type="cofactor">
    <cofactor evidence="1">
        <name>Zn(2+)</name>
        <dbReference type="ChEBI" id="CHEBI:29105"/>
    </cofactor>
</comment>
<sequence length="206" mass="22736">MNYQLVIVGPLETNCYIYFCPETRECAVIDPGAEADQIFPLITHLNLKPVIILNTHGHVDHTGANVEIKDRYRAPIAMHQDDLPLLEESIQLEFGLMLGAKPTPRPDRLLIDGDEVRVGQTSLKVIHTPGHSPGSVCFYAPGILFSGDTLFCGGVGRTDLPGGSWKDLIRSLRTRVLTYPEETVVLPGHGPRTTIGEEKENNPFLE</sequence>
<evidence type="ECO:0000256" key="2">
    <source>
        <dbReference type="ARBA" id="ARBA00022723"/>
    </source>
</evidence>
<dbReference type="Gene3D" id="3.60.15.10">
    <property type="entry name" value="Ribonuclease Z/Hydroxyacylglutathione hydrolase-like"/>
    <property type="match status" value="1"/>
</dbReference>
<keyword evidence="4" id="KW-0862">Zinc</keyword>
<dbReference type="EMBL" id="QUAH01000001">
    <property type="protein sequence ID" value="RFT17041.1"/>
    <property type="molecule type" value="Genomic_DNA"/>
</dbReference>
<evidence type="ECO:0000313" key="7">
    <source>
        <dbReference type="EMBL" id="RFT17041.1"/>
    </source>
</evidence>
<feature type="region of interest" description="Disordered" evidence="5">
    <location>
        <begin position="187"/>
        <end position="206"/>
    </location>
</feature>
<feature type="compositionally biased region" description="Basic and acidic residues" evidence="5">
    <location>
        <begin position="195"/>
        <end position="206"/>
    </location>
</feature>
<feature type="domain" description="Metallo-beta-lactamase" evidence="6">
    <location>
        <begin position="12"/>
        <end position="189"/>
    </location>
</feature>
<evidence type="ECO:0000256" key="5">
    <source>
        <dbReference type="SAM" id="MobiDB-lite"/>
    </source>
</evidence>
<evidence type="ECO:0000256" key="1">
    <source>
        <dbReference type="ARBA" id="ARBA00001947"/>
    </source>
</evidence>
<organism evidence="7 8">
    <name type="scientific">Candidatus Saccharicenans subterraneus</name>
    <dbReference type="NCBI Taxonomy" id="2508984"/>
    <lineage>
        <taxon>Bacteria</taxon>
        <taxon>Candidatus Aminicenantota</taxon>
        <taxon>Candidatus Aminicenantia</taxon>
        <taxon>Candidatus Aminicenantales</taxon>
        <taxon>Candidatus Saccharicenantaceae</taxon>
        <taxon>Candidatus Saccharicenans</taxon>
    </lineage>
</organism>
<evidence type="ECO:0000313" key="8">
    <source>
        <dbReference type="Proteomes" id="UP000257323"/>
    </source>
</evidence>
<protein>
    <submittedName>
        <fullName evidence="7">Hydroxyacylglutathione hydrolase</fullName>
    </submittedName>
</protein>
<dbReference type="GO" id="GO:0046872">
    <property type="term" value="F:metal ion binding"/>
    <property type="evidence" value="ECO:0007669"/>
    <property type="project" value="UniProtKB-KW"/>
</dbReference>
<dbReference type="CDD" id="cd06262">
    <property type="entry name" value="metallo-hydrolase-like_MBL-fold"/>
    <property type="match status" value="1"/>
</dbReference>
<dbReference type="PANTHER" id="PTHR46233:SF3">
    <property type="entry name" value="HYDROXYACYLGLUTATHIONE HYDROLASE GLOC"/>
    <property type="match status" value="1"/>
</dbReference>